<keyword evidence="1" id="KW-1133">Transmembrane helix</keyword>
<dbReference type="PANTHER" id="PTHR40278:SF1">
    <property type="entry name" value="DNA UTILIZATION PROTEIN HOFN"/>
    <property type="match status" value="1"/>
</dbReference>
<gene>
    <name evidence="2" type="ordered locus">Fisuc_0251</name>
    <name evidence="3" type="ordered locus">FSU_0661</name>
</gene>
<dbReference type="InterPro" id="IPR052534">
    <property type="entry name" value="Extracell_DNA_Util/SecSys_Comp"/>
</dbReference>
<dbReference type="Proteomes" id="UP000000517">
    <property type="component" value="Chromosome"/>
</dbReference>
<evidence type="ECO:0000313" key="3">
    <source>
        <dbReference type="EMBL" id="ADL26942.1"/>
    </source>
</evidence>
<feature type="transmembrane region" description="Helical" evidence="1">
    <location>
        <begin position="39"/>
        <end position="59"/>
    </location>
</feature>
<dbReference type="EMBL" id="CP002158">
    <property type="protein sequence ID" value="ADL26942.1"/>
    <property type="molecule type" value="Genomic_DNA"/>
</dbReference>
<evidence type="ECO:0000313" key="5">
    <source>
        <dbReference type="Proteomes" id="UP000001497"/>
    </source>
</evidence>
<reference evidence="2 5" key="1">
    <citation type="submission" date="2009-10" db="EMBL/GenBank/DDBJ databases">
        <title>Complete sequence of Fibrobacter succinogenes subsp. succinogenes S85.</title>
        <authorList>
            <consortium name="US DOE Joint Genome Institute"/>
            <person name="Lucas S."/>
            <person name="Copeland A."/>
            <person name="Lapidus A."/>
            <person name="Glavina del Rio T."/>
            <person name="Tice H."/>
            <person name="Bruce D."/>
            <person name="Goodwin L."/>
            <person name="Pitluck S."/>
            <person name="Chertkov O."/>
            <person name="Detter J.C."/>
            <person name="Han C."/>
            <person name="Tapia R."/>
            <person name="Larimer F."/>
            <person name="Land M."/>
            <person name="Hauser L."/>
            <person name="Kyrpides N."/>
            <person name="Mikhailova N."/>
            <person name="Weimer P.J."/>
            <person name="Stevenson D.M."/>
            <person name="Boyum J."/>
            <person name="Brumm P.I."/>
            <person name="Mead D."/>
        </authorList>
    </citation>
    <scope>NUCLEOTIDE SEQUENCE [LARGE SCALE GENOMIC DNA]</scope>
    <source>
        <strain evidence="5">ATCC 19169 / S85</strain>
        <strain evidence="2">S85</strain>
    </source>
</reference>
<reference evidence="3" key="3">
    <citation type="submission" date="2010-08" db="EMBL/GenBank/DDBJ databases">
        <authorList>
            <person name="Durkin A.S."/>
            <person name="Nelson K.E."/>
            <person name="Morrison M."/>
            <person name="Forsberg C.W."/>
            <person name="Wilson D.B."/>
            <person name="Russell J.B."/>
            <person name="Cann I.K.O."/>
            <person name="Mackie R.I."/>
            <person name="White B.A."/>
        </authorList>
    </citation>
    <scope>NUCLEOTIDE SEQUENCE</scope>
    <source>
        <strain evidence="3">S85</strain>
    </source>
</reference>
<dbReference type="KEGG" id="fsc:FSU_0661"/>
<dbReference type="HOGENOM" id="CLU_1347226_0_0_0"/>
<dbReference type="OrthoDB" id="9808233at2"/>
<dbReference type="KEGG" id="fsu:Fisuc_0251"/>
<organism evidence="3 4">
    <name type="scientific">Fibrobacter succinogenes (strain ATCC 19169 / S85)</name>
    <dbReference type="NCBI Taxonomy" id="59374"/>
    <lineage>
        <taxon>Bacteria</taxon>
        <taxon>Pseudomonadati</taxon>
        <taxon>Fibrobacterota</taxon>
        <taxon>Fibrobacteria</taxon>
        <taxon>Fibrobacterales</taxon>
        <taxon>Fibrobacteraceae</taxon>
        <taxon>Fibrobacter</taxon>
    </lineage>
</organism>
<proteinExistence type="predicted"/>
<evidence type="ECO:0000256" key="1">
    <source>
        <dbReference type="SAM" id="Phobius"/>
    </source>
</evidence>
<keyword evidence="5" id="KW-1185">Reference proteome</keyword>
<keyword evidence="1" id="KW-0472">Membrane</keyword>
<reference evidence="4" key="2">
    <citation type="submission" date="2010-08" db="EMBL/GenBank/DDBJ databases">
        <title>Complete sequence of Fibrobacter succinogenes subsp. succinogenes S85.</title>
        <authorList>
            <person name="Durkin A.S."/>
            <person name="Nelson K.E."/>
            <person name="Morrison M."/>
            <person name="Forsberg C.W."/>
            <person name="Wilson D.B."/>
            <person name="Russell J.B."/>
            <person name="Cann I.K.O."/>
            <person name="Mackie R.I."/>
            <person name="White B.A."/>
        </authorList>
    </citation>
    <scope>NUCLEOTIDE SEQUENCE [LARGE SCALE GENOMIC DNA]</scope>
    <source>
        <strain evidence="4">ATCC 19169 / S85</strain>
    </source>
</reference>
<dbReference type="Proteomes" id="UP000001497">
    <property type="component" value="Chromosome"/>
</dbReference>
<dbReference type="eggNOG" id="COG3166">
    <property type="taxonomic scope" value="Bacteria"/>
</dbReference>
<dbReference type="AlphaFoldDB" id="C9RKD5"/>
<protein>
    <submittedName>
        <fullName evidence="2">Fimbrial assembly family protein</fullName>
    </submittedName>
    <submittedName>
        <fullName evidence="3">Fimbrial assembly protein PilN</fullName>
    </submittedName>
</protein>
<dbReference type="InterPro" id="IPR007813">
    <property type="entry name" value="PilN"/>
</dbReference>
<dbReference type="STRING" id="59374.FSU_0661"/>
<dbReference type="PANTHER" id="PTHR40278">
    <property type="entry name" value="DNA UTILIZATION PROTEIN HOFN"/>
    <property type="match status" value="1"/>
</dbReference>
<accession>C9RKD5</accession>
<dbReference type="Pfam" id="PF05137">
    <property type="entry name" value="PilN"/>
    <property type="match status" value="1"/>
</dbReference>
<keyword evidence="1" id="KW-0812">Transmembrane</keyword>
<dbReference type="EMBL" id="CP001792">
    <property type="protein sequence ID" value="ACX73863.1"/>
    <property type="molecule type" value="Genomic_DNA"/>
</dbReference>
<evidence type="ECO:0000313" key="2">
    <source>
        <dbReference type="EMBL" id="ACX73863.1"/>
    </source>
</evidence>
<evidence type="ECO:0000313" key="4">
    <source>
        <dbReference type="Proteomes" id="UP000000517"/>
    </source>
</evidence>
<name>C9RKD5_FIBSS</name>
<sequence>MATKKNKGVNKALAITINLLPGEHRKQQKDLTWLTDRRVVWPTVFLILAIFVALFTYAYTLQELSSKEAELQSVRAAVERERPLLKKISELEKNQSIINTKINALKSIQISKKRWVVLFENISSVLPPNMWLLSVSQVSEFNLEMKGTTFDFSEVAEYMVKLEKQVSVQKVSLVSISTTKVDGDEAYSFTLKVELKKDLGEEG</sequence>
<dbReference type="RefSeq" id="WP_012820093.1">
    <property type="nucleotide sequence ID" value="NC_013410.1"/>
</dbReference>